<name>A0A1F5Z2U3_9BACT</name>
<protein>
    <submittedName>
        <fullName evidence="2">Uncharacterized protein</fullName>
    </submittedName>
</protein>
<sequence length="104" mass="11286">MFGPLSCTFQDDIPTFDCVPVLFGRVIEILLFFLGAVTLAFLLWGSLKFILSSGDPKAVASAKNTMTYAMIGLVVVLLSFAILNFVGEFLGLPKGQLLQFSFGQ</sequence>
<comment type="caution">
    <text evidence="2">The sequence shown here is derived from an EMBL/GenBank/DDBJ whole genome shotgun (WGS) entry which is preliminary data.</text>
</comment>
<dbReference type="Proteomes" id="UP000178681">
    <property type="component" value="Unassembled WGS sequence"/>
</dbReference>
<evidence type="ECO:0000256" key="1">
    <source>
        <dbReference type="SAM" id="Phobius"/>
    </source>
</evidence>
<dbReference type="Pfam" id="PF18895">
    <property type="entry name" value="T4SS_pilin"/>
    <property type="match status" value="1"/>
</dbReference>
<evidence type="ECO:0000313" key="2">
    <source>
        <dbReference type="EMBL" id="OGG06778.1"/>
    </source>
</evidence>
<reference evidence="2 3" key="1">
    <citation type="journal article" date="2016" name="Nat. Commun.">
        <title>Thousands of microbial genomes shed light on interconnected biogeochemical processes in an aquifer system.</title>
        <authorList>
            <person name="Anantharaman K."/>
            <person name="Brown C.T."/>
            <person name="Hug L.A."/>
            <person name="Sharon I."/>
            <person name="Castelle C.J."/>
            <person name="Probst A.J."/>
            <person name="Thomas B.C."/>
            <person name="Singh A."/>
            <person name="Wilkins M.J."/>
            <person name="Karaoz U."/>
            <person name="Brodie E.L."/>
            <person name="Williams K.H."/>
            <person name="Hubbard S.S."/>
            <person name="Banfield J.F."/>
        </authorList>
    </citation>
    <scope>NUCLEOTIDE SEQUENCE [LARGE SCALE GENOMIC DNA]</scope>
</reference>
<proteinExistence type="predicted"/>
<dbReference type="EMBL" id="MFJG01000021">
    <property type="protein sequence ID" value="OGG06778.1"/>
    <property type="molecule type" value="Genomic_DNA"/>
</dbReference>
<dbReference type="STRING" id="1798377.A2872_00915"/>
<keyword evidence="1" id="KW-0472">Membrane</keyword>
<accession>A0A1F5Z2U3</accession>
<feature type="transmembrane region" description="Helical" evidence="1">
    <location>
        <begin position="29"/>
        <end position="47"/>
    </location>
</feature>
<feature type="transmembrane region" description="Helical" evidence="1">
    <location>
        <begin position="68"/>
        <end position="87"/>
    </location>
</feature>
<dbReference type="AlphaFoldDB" id="A0A1F5Z2U3"/>
<evidence type="ECO:0000313" key="3">
    <source>
        <dbReference type="Proteomes" id="UP000178681"/>
    </source>
</evidence>
<keyword evidence="1" id="KW-1133">Transmembrane helix</keyword>
<organism evidence="2 3">
    <name type="scientific">Candidatus Gottesmanbacteria bacterium RIFCSPHIGHO2_01_FULL_42_12</name>
    <dbReference type="NCBI Taxonomy" id="1798377"/>
    <lineage>
        <taxon>Bacteria</taxon>
        <taxon>Candidatus Gottesmaniibacteriota</taxon>
    </lineage>
</organism>
<gene>
    <name evidence="2" type="ORF">A2872_00915</name>
</gene>
<keyword evidence="1" id="KW-0812">Transmembrane</keyword>
<dbReference type="InterPro" id="IPR043993">
    <property type="entry name" value="T4SS_pilin"/>
</dbReference>